<feature type="domain" description="Beta-lactamase-related" evidence="1">
    <location>
        <begin position="40"/>
        <end position="349"/>
    </location>
</feature>
<dbReference type="SUPFAM" id="SSF56601">
    <property type="entry name" value="beta-lactamase/transpeptidase-like"/>
    <property type="match status" value="1"/>
</dbReference>
<proteinExistence type="predicted"/>
<dbReference type="GO" id="GO:0016787">
    <property type="term" value="F:hydrolase activity"/>
    <property type="evidence" value="ECO:0007669"/>
    <property type="project" value="UniProtKB-KW"/>
</dbReference>
<evidence type="ECO:0000313" key="3">
    <source>
        <dbReference type="Proteomes" id="UP000466586"/>
    </source>
</evidence>
<dbReference type="RefSeq" id="WP_160846255.1">
    <property type="nucleotide sequence ID" value="NZ_WVHT01000013.1"/>
</dbReference>
<protein>
    <submittedName>
        <fullName evidence="2">Serine hydrolase</fullName>
    </submittedName>
</protein>
<dbReference type="AlphaFoldDB" id="A0A7K1YEP7"/>
<keyword evidence="2" id="KW-0378">Hydrolase</keyword>
<dbReference type="InterPro" id="IPR050491">
    <property type="entry name" value="AmpC-like"/>
</dbReference>
<dbReference type="EMBL" id="WVHT01000013">
    <property type="protein sequence ID" value="MXV53075.1"/>
    <property type="molecule type" value="Genomic_DNA"/>
</dbReference>
<organism evidence="2 3">
    <name type="scientific">Hufsiella arboris</name>
    <dbReference type="NCBI Taxonomy" id="2695275"/>
    <lineage>
        <taxon>Bacteria</taxon>
        <taxon>Pseudomonadati</taxon>
        <taxon>Bacteroidota</taxon>
        <taxon>Sphingobacteriia</taxon>
        <taxon>Sphingobacteriales</taxon>
        <taxon>Sphingobacteriaceae</taxon>
        <taxon>Hufsiella</taxon>
    </lineage>
</organism>
<accession>A0A7K1YEP7</accession>
<keyword evidence="3" id="KW-1185">Reference proteome</keyword>
<dbReference type="PANTHER" id="PTHR46825">
    <property type="entry name" value="D-ALANYL-D-ALANINE-CARBOXYPEPTIDASE/ENDOPEPTIDASE AMPH"/>
    <property type="match status" value="1"/>
</dbReference>
<evidence type="ECO:0000313" key="2">
    <source>
        <dbReference type="EMBL" id="MXV53075.1"/>
    </source>
</evidence>
<comment type="caution">
    <text evidence="2">The sequence shown here is derived from an EMBL/GenBank/DDBJ whole genome shotgun (WGS) entry which is preliminary data.</text>
</comment>
<gene>
    <name evidence="2" type="ORF">GS399_19060</name>
</gene>
<dbReference type="Pfam" id="PF00144">
    <property type="entry name" value="Beta-lactamase"/>
    <property type="match status" value="1"/>
</dbReference>
<dbReference type="InterPro" id="IPR001466">
    <property type="entry name" value="Beta-lactam-related"/>
</dbReference>
<sequence length="453" mass="51072">MEMYKNLVLFLISFLSAAFSYGQDNRIEQQLDNLLSKEFQSTEPGCAILVAKDGQTIYKKAFGSADLELNVAMAPGMVFNLASVTKQFTAVSILQLVEQGKISLQDSLQKFVTDFPSKGRTITIENLLTHTSGIRDYMQIDYPNPFMERWDFKPRQLIDSFKNYPLTFEPGTKYSYSNSGYYLLGYIIEKVSGKSYQQYVRDNLLTPLGLSHSYFDGGGIIIPNRVKGYRKDEAVFKNADYWSPTIAYAAGGLLSNTEDLLKWFNGLLSYKILKKETLEKAFTPFTLKDGSVISYGYGWSIMTLGNIKSIEHAGNMSGFTTNEIYYPQQGVFIAALFNCENAAKDRISEKISEIVLGQPLQTQIKLNDEFLDLYAGTYTLTTDQKRTITVIKKSNSLFAQVSGQATFEILFKTPTTFQLKDISDMTGEFVSEAGRVTKIVVNQNGTFEWKKSR</sequence>
<dbReference type="Gene3D" id="3.40.710.10">
    <property type="entry name" value="DD-peptidase/beta-lactamase superfamily"/>
    <property type="match status" value="1"/>
</dbReference>
<dbReference type="PANTHER" id="PTHR46825:SF9">
    <property type="entry name" value="BETA-LACTAMASE-RELATED DOMAIN-CONTAINING PROTEIN"/>
    <property type="match status" value="1"/>
</dbReference>
<reference evidence="2 3" key="1">
    <citation type="submission" date="2019-11" db="EMBL/GenBank/DDBJ databases">
        <title>Pedobacter sp. HMF7647 Genome sequencing and assembly.</title>
        <authorList>
            <person name="Kang H."/>
            <person name="Kim H."/>
            <person name="Joh K."/>
        </authorList>
    </citation>
    <scope>NUCLEOTIDE SEQUENCE [LARGE SCALE GENOMIC DNA]</scope>
    <source>
        <strain evidence="2 3">HMF7647</strain>
    </source>
</reference>
<dbReference type="Proteomes" id="UP000466586">
    <property type="component" value="Unassembled WGS sequence"/>
</dbReference>
<evidence type="ECO:0000259" key="1">
    <source>
        <dbReference type="Pfam" id="PF00144"/>
    </source>
</evidence>
<dbReference type="InterPro" id="IPR012338">
    <property type="entry name" value="Beta-lactam/transpept-like"/>
</dbReference>
<name>A0A7K1YEP7_9SPHI</name>